<evidence type="ECO:0000256" key="2">
    <source>
        <dbReference type="ARBA" id="ARBA00022840"/>
    </source>
</evidence>
<evidence type="ECO:0000313" key="5">
    <source>
        <dbReference type="EMBL" id="KAK2198400.1"/>
    </source>
</evidence>
<dbReference type="SUPFAM" id="SSF53067">
    <property type="entry name" value="Actin-like ATPase domain"/>
    <property type="match status" value="1"/>
</dbReference>
<dbReference type="Pfam" id="PF00778">
    <property type="entry name" value="DIX"/>
    <property type="match status" value="1"/>
</dbReference>
<reference evidence="5" key="1">
    <citation type="journal article" date="2023" name="Nat. Microbiol.">
        <title>Babesia duncani multi-omics identifies virulence factors and drug targets.</title>
        <authorList>
            <person name="Singh P."/>
            <person name="Lonardi S."/>
            <person name="Liang Q."/>
            <person name="Vydyam P."/>
            <person name="Khabirova E."/>
            <person name="Fang T."/>
            <person name="Gihaz S."/>
            <person name="Thekkiniath J."/>
            <person name="Munshi M."/>
            <person name="Abel S."/>
            <person name="Ciampossin L."/>
            <person name="Batugedara G."/>
            <person name="Gupta M."/>
            <person name="Lu X.M."/>
            <person name="Lenz T."/>
            <person name="Chakravarty S."/>
            <person name="Cornillot E."/>
            <person name="Hu Y."/>
            <person name="Ma W."/>
            <person name="Gonzalez L.M."/>
            <person name="Sanchez S."/>
            <person name="Estrada K."/>
            <person name="Sanchez-Flores A."/>
            <person name="Montero E."/>
            <person name="Harb O.S."/>
            <person name="Le Roch K.G."/>
            <person name="Mamoun C.B."/>
        </authorList>
    </citation>
    <scope>NUCLEOTIDE SEQUENCE</scope>
    <source>
        <strain evidence="5">WA1</strain>
    </source>
</reference>
<dbReference type="Gene3D" id="3.30.420.40">
    <property type="match status" value="1"/>
</dbReference>
<dbReference type="GO" id="GO:0005829">
    <property type="term" value="C:cytosol"/>
    <property type="evidence" value="ECO:0007669"/>
    <property type="project" value="TreeGrafter"/>
</dbReference>
<evidence type="ECO:0000259" key="4">
    <source>
        <dbReference type="Pfam" id="PF00778"/>
    </source>
</evidence>
<dbReference type="PANTHER" id="PTHR12280">
    <property type="entry name" value="PANTOTHENATE KINASE"/>
    <property type="match status" value="1"/>
</dbReference>
<dbReference type="GO" id="GO:0015937">
    <property type="term" value="P:coenzyme A biosynthetic process"/>
    <property type="evidence" value="ECO:0007669"/>
    <property type="project" value="UniProtKB-KW"/>
</dbReference>
<keyword evidence="1" id="KW-0547">Nucleotide-binding</keyword>
<dbReference type="GO" id="GO:0005524">
    <property type="term" value="F:ATP binding"/>
    <property type="evidence" value="ECO:0007669"/>
    <property type="project" value="UniProtKB-KW"/>
</dbReference>
<evidence type="ECO:0000256" key="3">
    <source>
        <dbReference type="ARBA" id="ARBA00022993"/>
    </source>
</evidence>
<dbReference type="InterPro" id="IPR043129">
    <property type="entry name" value="ATPase_NBD"/>
</dbReference>
<dbReference type="RefSeq" id="XP_067805242.1">
    <property type="nucleotide sequence ID" value="XM_067946451.1"/>
</dbReference>
<dbReference type="GO" id="GO:0005634">
    <property type="term" value="C:nucleus"/>
    <property type="evidence" value="ECO:0007669"/>
    <property type="project" value="TreeGrafter"/>
</dbReference>
<keyword evidence="6" id="KW-1185">Reference proteome</keyword>
<dbReference type="AlphaFoldDB" id="A0AAD9UQX5"/>
<evidence type="ECO:0000256" key="1">
    <source>
        <dbReference type="ARBA" id="ARBA00022741"/>
    </source>
</evidence>
<sequence>MVICSDWTGPNVPKLGNGRNVALDIGGTLIKLVYKVKVSNPKAISILKKLNTAQLQCLNIFNLVQTALDPKESMQEPPSLNSPKSNQIHGVHVQKIQDFEKATHLFFNEFYMSDSFILKLRHFDLDNLMQAIEFIKELDLDDETIGVTGGGAVKYAKLLQEHLGTNIIQRSEMESICLGVALVEANLNHGLYINIDTRTKLATHVQPRYPYLIVNVGSGISILKISNFAKYERITGTCLGGGLLQFPVSIPATAYGLVHALVQLDSFDKLIDHYKRGDNSLDKITKNHVTAGSKFEKGPNIMYTSFGNKTFNARPENVTRSIMDLISYNIGILTLLVARQHGISRVFLTGNYSAFYDITIDAIVAAMKSMANVYEGLNIEIFVPLVGGYIGAIGKHFRVILYVVSNDGDNWDTPNAVLIPTNSPVSIVTLADFKRAFSLPGEYHFRCKSEAEYKLGLLALNHFYNFGRQLGPQGIDKLLLVTLQCGQLDAAIKTIETSVKWLSQPPRMQYIKLLLMQLLANGNTRDVCRLFTCLRNHWYVEELLSFIIS</sequence>
<dbReference type="Pfam" id="PF03630">
    <property type="entry name" value="Fumble"/>
    <property type="match status" value="1"/>
</dbReference>
<dbReference type="Proteomes" id="UP001214638">
    <property type="component" value="Unassembled WGS sequence"/>
</dbReference>
<dbReference type="KEGG" id="bdw:94335711"/>
<keyword evidence="3" id="KW-0173">Coenzyme A biosynthesis</keyword>
<gene>
    <name evidence="5" type="ORF">BdWA1_001413</name>
</gene>
<dbReference type="GO" id="GO:0004594">
    <property type="term" value="F:pantothenate kinase activity"/>
    <property type="evidence" value="ECO:0007669"/>
    <property type="project" value="TreeGrafter"/>
</dbReference>
<protein>
    <submittedName>
        <fullName evidence="5">Bifunctional DIX domain/Type II pantothenate kinase/ATPase</fullName>
    </submittedName>
</protein>
<dbReference type="InterPro" id="IPR004567">
    <property type="entry name" value="Type_II_PanK"/>
</dbReference>
<evidence type="ECO:0000313" key="6">
    <source>
        <dbReference type="Proteomes" id="UP001214638"/>
    </source>
</evidence>
<organism evidence="5 6">
    <name type="scientific">Babesia duncani</name>
    <dbReference type="NCBI Taxonomy" id="323732"/>
    <lineage>
        <taxon>Eukaryota</taxon>
        <taxon>Sar</taxon>
        <taxon>Alveolata</taxon>
        <taxon>Apicomplexa</taxon>
        <taxon>Aconoidasida</taxon>
        <taxon>Piroplasmida</taxon>
        <taxon>Babesiidae</taxon>
        <taxon>Babesia</taxon>
    </lineage>
</organism>
<keyword evidence="5" id="KW-0418">Kinase</keyword>
<keyword evidence="2" id="KW-0067">ATP-binding</keyword>
<proteinExistence type="predicted"/>
<feature type="domain" description="DIX" evidence="4">
    <location>
        <begin position="415"/>
        <end position="451"/>
    </location>
</feature>
<keyword evidence="5" id="KW-0808">Transferase</keyword>
<dbReference type="Gene3D" id="3.30.420.510">
    <property type="match status" value="1"/>
</dbReference>
<name>A0AAD9UQX5_9APIC</name>
<comment type="caution">
    <text evidence="5">The sequence shown here is derived from an EMBL/GenBank/DDBJ whole genome shotgun (WGS) entry which is preliminary data.</text>
</comment>
<dbReference type="InterPro" id="IPR001158">
    <property type="entry name" value="DIX"/>
</dbReference>
<dbReference type="EMBL" id="JALLKP010000001">
    <property type="protein sequence ID" value="KAK2198400.1"/>
    <property type="molecule type" value="Genomic_DNA"/>
</dbReference>
<dbReference type="GeneID" id="94335711"/>
<dbReference type="PANTHER" id="PTHR12280:SF20">
    <property type="entry name" value="4'-PHOSPHOPANTETHEINE PHOSPHATASE"/>
    <property type="match status" value="1"/>
</dbReference>
<accession>A0AAD9UQX5</accession>